<accession>A0A4Q2E1N7</accession>
<sequence length="99" mass="11549">NKDPEKFKTLSKLDLMLRNNEVLSSNEEFRRFGEAITKDFKIRKTRKDTISSLMNHLVKLPHDELISIVTNAIASNDVKESNDDYQLLANFIMKKEHNN</sequence>
<protein>
    <submittedName>
        <fullName evidence="1">Uncharacterized protein</fullName>
    </submittedName>
</protein>
<evidence type="ECO:0000313" key="2">
    <source>
        <dbReference type="Proteomes" id="UP000290875"/>
    </source>
</evidence>
<dbReference type="AlphaFoldDB" id="A0A4Q2E1N7"/>
<reference evidence="1 2" key="1">
    <citation type="submission" date="2018-06" db="EMBL/GenBank/DDBJ databases">
        <title>Carbapenemase-producing Enterobacteriaceae present in wastewater treatment plant effluent and nearby surface waters in the US.</title>
        <authorList>
            <person name="Mathys D.A."/>
            <person name="Mollenkopf D.F."/>
            <person name="Feicht S.M."/>
            <person name="Adams R.J."/>
            <person name="Albers A.L."/>
            <person name="Grooters S.V."/>
            <person name="Stuever D.M."/>
            <person name="Daniels J.B."/>
            <person name="Wittum T.E."/>
        </authorList>
    </citation>
    <scope>NUCLEOTIDE SEQUENCE [LARGE SCALE GENOMIC DNA]</scope>
    <source>
        <strain evidence="1 2">GEO_4_Eff_A</strain>
    </source>
</reference>
<dbReference type="RefSeq" id="WP_164989135.1">
    <property type="nucleotide sequence ID" value="NZ_QJSL01000062.1"/>
</dbReference>
<evidence type="ECO:0000313" key="1">
    <source>
        <dbReference type="EMBL" id="RXW26026.1"/>
    </source>
</evidence>
<feature type="non-terminal residue" evidence="1">
    <location>
        <position position="1"/>
    </location>
</feature>
<proteinExistence type="predicted"/>
<dbReference type="Proteomes" id="UP000290875">
    <property type="component" value="Unassembled WGS sequence"/>
</dbReference>
<gene>
    <name evidence="1" type="ORF">DM877_26640</name>
</gene>
<comment type="caution">
    <text evidence="1">The sequence shown here is derived from an EMBL/GenBank/DDBJ whole genome shotgun (WGS) entry which is preliminary data.</text>
</comment>
<organism evidence="1 2">
    <name type="scientific">Enterobacter cloacae</name>
    <dbReference type="NCBI Taxonomy" id="550"/>
    <lineage>
        <taxon>Bacteria</taxon>
        <taxon>Pseudomonadati</taxon>
        <taxon>Pseudomonadota</taxon>
        <taxon>Gammaproteobacteria</taxon>
        <taxon>Enterobacterales</taxon>
        <taxon>Enterobacteriaceae</taxon>
        <taxon>Enterobacter</taxon>
        <taxon>Enterobacter cloacae complex</taxon>
    </lineage>
</organism>
<dbReference type="EMBL" id="QJSL01000062">
    <property type="protein sequence ID" value="RXW26026.1"/>
    <property type="molecule type" value="Genomic_DNA"/>
</dbReference>
<name>A0A4Q2E1N7_ENTCL</name>